<keyword evidence="1" id="KW-0812">Transmembrane</keyword>
<dbReference type="AlphaFoldDB" id="A0A172QQE0"/>
<gene>
    <name evidence="2" type="ORF">ccrud_00810</name>
</gene>
<evidence type="ECO:0000313" key="2">
    <source>
        <dbReference type="EMBL" id="ANE02905.1"/>
    </source>
</evidence>
<dbReference type="EMBL" id="CP015622">
    <property type="protein sequence ID" value="ANE02905.1"/>
    <property type="molecule type" value="Genomic_DNA"/>
</dbReference>
<sequence length="247" mass="27129">MSVIEGKYQLKPQGQGKLWFAIVGLATLLLLLPTLINLVVPDKGNDYKQIEIDLLGVDWSVPITTEGSAAVMCEETSDEITRKYWNCNGDTTVVTMMVEGVKDPSNTLRRMVNAALFTEVDESLQAVASEDGRAHALYVPGEQSGGVWTLPIVALSMQGSGDYENLTAVAIINGESVDYYSTNMWSSMAVERGLPYQQEFPLELEQDMWPDTPAEGFPFELPEDFLEQHPELFSPGASMPNLGGESL</sequence>
<evidence type="ECO:0000313" key="3">
    <source>
        <dbReference type="Proteomes" id="UP000076929"/>
    </source>
</evidence>
<evidence type="ECO:0000256" key="1">
    <source>
        <dbReference type="SAM" id="Phobius"/>
    </source>
</evidence>
<keyword evidence="1" id="KW-1133">Transmembrane helix</keyword>
<keyword evidence="1" id="KW-0472">Membrane</keyword>
<dbReference type="STRING" id="1652495.ccrud_00810"/>
<feature type="transmembrane region" description="Helical" evidence="1">
    <location>
        <begin position="18"/>
        <end position="40"/>
    </location>
</feature>
<protein>
    <submittedName>
        <fullName evidence="2">Uncharacterized protein</fullName>
    </submittedName>
</protein>
<accession>A0A172QQE0</accession>
<dbReference type="OrthoDB" id="4402023at2"/>
<proteinExistence type="predicted"/>
<reference evidence="2 3" key="1">
    <citation type="submission" date="2016-05" db="EMBL/GenBank/DDBJ databases">
        <title>Complete genome sequence of Corynebacterium crudilactis, a new Corynebacterium species isolated from raw cow's milk.</title>
        <authorList>
            <person name="Christian R."/>
            <person name="Zimmermann J."/>
            <person name="Lipski A."/>
            <person name="Kalinowski J."/>
        </authorList>
    </citation>
    <scope>NUCLEOTIDE SEQUENCE [LARGE SCALE GENOMIC DNA]</scope>
    <source>
        <strain evidence="2 3">JZ16</strain>
    </source>
</reference>
<dbReference type="Proteomes" id="UP000076929">
    <property type="component" value="Chromosome"/>
</dbReference>
<dbReference type="RefSeq" id="WP_066563519.1">
    <property type="nucleotide sequence ID" value="NZ_CP015622.1"/>
</dbReference>
<name>A0A172QQE0_9CORY</name>
<keyword evidence="3" id="KW-1185">Reference proteome</keyword>
<dbReference type="KEGG" id="ccjz:ccrud_00810"/>
<organism evidence="2 3">
    <name type="scientific">Corynebacterium crudilactis</name>
    <dbReference type="NCBI Taxonomy" id="1652495"/>
    <lineage>
        <taxon>Bacteria</taxon>
        <taxon>Bacillati</taxon>
        <taxon>Actinomycetota</taxon>
        <taxon>Actinomycetes</taxon>
        <taxon>Mycobacteriales</taxon>
        <taxon>Corynebacteriaceae</taxon>
        <taxon>Corynebacterium</taxon>
    </lineage>
</organism>